<reference evidence="4 5" key="1">
    <citation type="journal article" date="2016" name="Mol. Biol. Evol.">
        <title>Comparative Genomics of Early-Diverging Mushroom-Forming Fungi Provides Insights into the Origins of Lignocellulose Decay Capabilities.</title>
        <authorList>
            <person name="Nagy L.G."/>
            <person name="Riley R."/>
            <person name="Tritt A."/>
            <person name="Adam C."/>
            <person name="Daum C."/>
            <person name="Floudas D."/>
            <person name="Sun H."/>
            <person name="Yadav J.S."/>
            <person name="Pangilinan J."/>
            <person name="Larsson K.H."/>
            <person name="Matsuura K."/>
            <person name="Barry K."/>
            <person name="Labutti K."/>
            <person name="Kuo R."/>
            <person name="Ohm R.A."/>
            <person name="Bhattacharya S.S."/>
            <person name="Shirouzu T."/>
            <person name="Yoshinaga Y."/>
            <person name="Martin F.M."/>
            <person name="Grigoriev I.V."/>
            <person name="Hibbett D.S."/>
        </authorList>
    </citation>
    <scope>NUCLEOTIDE SEQUENCE [LARGE SCALE GENOMIC DNA]</scope>
    <source>
        <strain evidence="4 5">CBS 109695</strain>
    </source>
</reference>
<dbReference type="InterPro" id="IPR016024">
    <property type="entry name" value="ARM-type_fold"/>
</dbReference>
<evidence type="ECO:0000313" key="4">
    <source>
        <dbReference type="EMBL" id="KZP34371.1"/>
    </source>
</evidence>
<accession>A0A166X2Z5</accession>
<dbReference type="SUPFAM" id="SSF48371">
    <property type="entry name" value="ARM repeat"/>
    <property type="match status" value="1"/>
</dbReference>
<dbReference type="Pfam" id="PF05918">
    <property type="entry name" value="API5"/>
    <property type="match status" value="1"/>
</dbReference>
<dbReference type="GO" id="GO:0005634">
    <property type="term" value="C:nucleus"/>
    <property type="evidence" value="ECO:0007669"/>
    <property type="project" value="TreeGrafter"/>
</dbReference>
<dbReference type="GO" id="GO:0006915">
    <property type="term" value="P:apoptotic process"/>
    <property type="evidence" value="ECO:0007669"/>
    <property type="project" value="UniProtKB-KW"/>
</dbReference>
<feature type="compositionally biased region" description="Polar residues" evidence="3">
    <location>
        <begin position="481"/>
        <end position="494"/>
    </location>
</feature>
<dbReference type="GO" id="GO:0043066">
    <property type="term" value="P:negative regulation of apoptotic process"/>
    <property type="evidence" value="ECO:0007669"/>
    <property type="project" value="TreeGrafter"/>
</dbReference>
<name>A0A166X2Z5_9AGAM</name>
<feature type="compositionally biased region" description="Low complexity" evidence="3">
    <location>
        <begin position="464"/>
        <end position="475"/>
    </location>
</feature>
<evidence type="ECO:0000256" key="1">
    <source>
        <dbReference type="ARBA" id="ARBA00009515"/>
    </source>
</evidence>
<dbReference type="EMBL" id="KV417480">
    <property type="protein sequence ID" value="KZP34371.1"/>
    <property type="molecule type" value="Genomic_DNA"/>
</dbReference>
<dbReference type="AlphaFoldDB" id="A0A166X2Z5"/>
<feature type="compositionally biased region" description="Polar residues" evidence="3">
    <location>
        <begin position="603"/>
        <end position="628"/>
    </location>
</feature>
<dbReference type="Proteomes" id="UP000076532">
    <property type="component" value="Unassembled WGS sequence"/>
</dbReference>
<dbReference type="STRING" id="436010.A0A166X2Z5"/>
<keyword evidence="2" id="KW-0053">Apoptosis</keyword>
<dbReference type="GO" id="GO:0003723">
    <property type="term" value="F:RNA binding"/>
    <property type="evidence" value="ECO:0007669"/>
    <property type="project" value="TreeGrafter"/>
</dbReference>
<dbReference type="PANTHER" id="PTHR12758:SF19">
    <property type="entry name" value="APOPTOSIS INHIBITOR 5"/>
    <property type="match status" value="1"/>
</dbReference>
<evidence type="ECO:0000313" key="5">
    <source>
        <dbReference type="Proteomes" id="UP000076532"/>
    </source>
</evidence>
<proteinExistence type="inferred from homology"/>
<keyword evidence="5" id="KW-1185">Reference proteome</keyword>
<sequence length="650" mass="70893">MDRHGSDQEREIKEAVRRADKHVDRSGPFRRDMLKRLISLTHSNRATLKCYAAANIRLFFRDFPELEEEAINAVYDLCEDQDPRVRIEGYAAIIQVSKDQKRWVRRNADVLVQLLQSDESEEVIVVKRALIQHLDMDPLATLGVLVDQIVLPADPSEADERLHLRGLVLDFFGDEARHSVIRHANNTQAEAILVEGMLAALPGLEDADLERITRGLLLELPSFTTPSSAPSSAPSTRAGDLLKILLDRAAPAFKTDPLTLQSARSFLDLASLLALKNRAAPPRDLLAFLCTALSTLSLPLLPKDDLVYFVDRVATALGVTKGEDEALREQVINGAPMMVKLLAQYHMPSAVAWHACSPLLEACIAKKSDPTWTPPMLLTSSFRAIDALAVSLSETPKSKGHMDAEVDQLRLKETRELIRKLLAPPVAPVAPVYVAPDVPRHQVAAPTSNGPLRSGLDKLPRRPPAQTQTPTQGRPEPAPSANISNGQQQSNAGPSTKREHVADEQQPAPYKKPKRNDIANGRNADSPAPSLLSRLASTSTSTSTSTPAGNRRSPIDVKVVGAKPPGRVVSPRNPHAMDVDLDDTPQGGWSIRGAAGRPEEIRPQSQTRPVVARASSSLLDRMNPTDSINIKGIGADRGSYSGKKRARGRT</sequence>
<evidence type="ECO:0000256" key="3">
    <source>
        <dbReference type="SAM" id="MobiDB-lite"/>
    </source>
</evidence>
<dbReference type="InterPro" id="IPR008383">
    <property type="entry name" value="API5"/>
</dbReference>
<dbReference type="PANTHER" id="PTHR12758">
    <property type="entry name" value="APOPTOSIS INHIBITOR 5-RELATED"/>
    <property type="match status" value="1"/>
</dbReference>
<gene>
    <name evidence="4" type="ORF">FIBSPDRAFT_942505</name>
</gene>
<dbReference type="OrthoDB" id="19224at2759"/>
<feature type="region of interest" description="Disordered" evidence="3">
    <location>
        <begin position="442"/>
        <end position="650"/>
    </location>
</feature>
<feature type="compositionally biased region" description="Low complexity" evidence="3">
    <location>
        <begin position="526"/>
        <end position="548"/>
    </location>
</feature>
<evidence type="ECO:0008006" key="6">
    <source>
        <dbReference type="Google" id="ProtNLM"/>
    </source>
</evidence>
<protein>
    <recommendedName>
        <fullName evidence="6">ARM repeat-containing protein</fullName>
    </recommendedName>
</protein>
<evidence type="ECO:0000256" key="2">
    <source>
        <dbReference type="ARBA" id="ARBA00022703"/>
    </source>
</evidence>
<organism evidence="4 5">
    <name type="scientific">Athelia psychrophila</name>
    <dbReference type="NCBI Taxonomy" id="1759441"/>
    <lineage>
        <taxon>Eukaryota</taxon>
        <taxon>Fungi</taxon>
        <taxon>Dikarya</taxon>
        <taxon>Basidiomycota</taxon>
        <taxon>Agaricomycotina</taxon>
        <taxon>Agaricomycetes</taxon>
        <taxon>Agaricomycetidae</taxon>
        <taxon>Atheliales</taxon>
        <taxon>Atheliaceae</taxon>
        <taxon>Athelia</taxon>
    </lineage>
</organism>
<comment type="similarity">
    <text evidence="1">Belongs to the API5 family.</text>
</comment>